<protein>
    <submittedName>
        <fullName evidence="1">Uncharacterized protein</fullName>
    </submittedName>
</protein>
<dbReference type="EMBL" id="CP011309">
    <property type="protein sequence ID" value="AKF26421.1"/>
    <property type="molecule type" value="Genomic_DNA"/>
</dbReference>
<dbReference type="RefSeq" id="WP_003863193.1">
    <property type="nucleotide sequence ID" value="NZ_CP011309.1"/>
</dbReference>
<reference evidence="1 2" key="1">
    <citation type="submission" date="2015-04" db="EMBL/GenBank/DDBJ databases">
        <title>Complete Genome Sequence of Brevibacterium flavum ATCC 15168.</title>
        <authorList>
            <person name="Ahn J."/>
            <person name="Park G."/>
            <person name="Jeon W."/>
            <person name="Jang Y."/>
            <person name="Jang M."/>
            <person name="Lee H."/>
            <person name="Lee H."/>
        </authorList>
    </citation>
    <scope>NUCLEOTIDE SEQUENCE [LARGE SCALE GENOMIC DNA]</scope>
    <source>
        <strain evidence="1 2">ATCC 15168</strain>
    </source>
</reference>
<gene>
    <name evidence="1" type="ORF">YH66_02055</name>
</gene>
<dbReference type="HOGENOM" id="CLU_1861374_0_0_11"/>
<keyword evidence="2" id="KW-1185">Reference proteome</keyword>
<accession>A0A0F6Z4E6</accession>
<organism evidence="1 2">
    <name type="scientific">[Brevibacterium] flavum</name>
    <dbReference type="NCBI Taxonomy" id="92706"/>
    <lineage>
        <taxon>Bacteria</taxon>
        <taxon>Bacillati</taxon>
        <taxon>Actinomycetota</taxon>
        <taxon>Actinomycetes</taxon>
        <taxon>Mycobacteriales</taxon>
        <taxon>Corynebacteriaceae</taxon>
        <taxon>Corynebacterium</taxon>
    </lineage>
</organism>
<proteinExistence type="predicted"/>
<evidence type="ECO:0000313" key="1">
    <source>
        <dbReference type="EMBL" id="AKF26421.1"/>
    </source>
</evidence>
<name>A0A0F6Z4E6_9CORY</name>
<dbReference type="AlphaFoldDB" id="A0A0F6Z4E6"/>
<dbReference type="Proteomes" id="UP000034037">
    <property type="component" value="Chromosome"/>
</dbReference>
<evidence type="ECO:0000313" key="2">
    <source>
        <dbReference type="Proteomes" id="UP000034037"/>
    </source>
</evidence>
<dbReference type="PATRIC" id="fig|92706.3.peg.427"/>
<sequence length="137" mass="15378">MAIKWANEEAVISIPHSELVRNSLKLALHFDQSMENRELIAVVSSPSIGLLVESNPKWVYSEGLKSIYAYVQGGDQFGLTDLRRLNLPSGIESLDIVISKWRPKKRFSIREAIGAVYLARERDGISIYELMEGDSIA</sequence>